<dbReference type="Proteomes" id="UP001285441">
    <property type="component" value="Unassembled WGS sequence"/>
</dbReference>
<evidence type="ECO:0000313" key="2">
    <source>
        <dbReference type="EMBL" id="KAK3367643.1"/>
    </source>
</evidence>
<protein>
    <submittedName>
        <fullName evidence="2">Uncharacterized protein</fullName>
    </submittedName>
</protein>
<reference evidence="2" key="2">
    <citation type="submission" date="2023-06" db="EMBL/GenBank/DDBJ databases">
        <authorList>
            <consortium name="Lawrence Berkeley National Laboratory"/>
            <person name="Haridas S."/>
            <person name="Hensen N."/>
            <person name="Bonometti L."/>
            <person name="Westerberg I."/>
            <person name="Brannstrom I.O."/>
            <person name="Guillou S."/>
            <person name="Cros-Aarteil S."/>
            <person name="Calhoun S."/>
            <person name="Kuo A."/>
            <person name="Mondo S."/>
            <person name="Pangilinan J."/>
            <person name="Riley R."/>
            <person name="LaButti K."/>
            <person name="Andreopoulos B."/>
            <person name="Lipzen A."/>
            <person name="Chen C."/>
            <person name="Yanf M."/>
            <person name="Daum C."/>
            <person name="Ng V."/>
            <person name="Clum A."/>
            <person name="Steindorff A."/>
            <person name="Ohm R."/>
            <person name="Martin F."/>
            <person name="Silar P."/>
            <person name="Natvig D."/>
            <person name="Lalanne C."/>
            <person name="Gautier V."/>
            <person name="Ament-velasquez S.L."/>
            <person name="Kruys A."/>
            <person name="Hutchinson M.I."/>
            <person name="Powell A.J."/>
            <person name="Barry K."/>
            <person name="Miller A.N."/>
            <person name="Grigoriev I.V."/>
            <person name="Debuchy R."/>
            <person name="Gladieux P."/>
            <person name="Thoren M.H."/>
            <person name="Johannesson H."/>
        </authorList>
    </citation>
    <scope>NUCLEOTIDE SEQUENCE</scope>
    <source>
        <strain evidence="2">CBS 232.78</strain>
    </source>
</reference>
<feature type="coiled-coil region" evidence="1">
    <location>
        <begin position="96"/>
        <end position="144"/>
    </location>
</feature>
<evidence type="ECO:0000313" key="3">
    <source>
        <dbReference type="Proteomes" id="UP001285441"/>
    </source>
</evidence>
<sequence>MEPSYDTIKFGSPESQIPGSGYVLNFESVGEDLAPQPANDRSIPTLSRAEENFMFFGDSESDAIVLPDSIRTFLNYDSTQLREQAPCTKSDCGELLERTTQQRNEAQMQISSLRNALYAAQQVEKRLRAERDEAREQVAFHIRRRTASRQTEQRLRRERNEARLALLTLSGKEGAYGTGLSLRPHVHTAAQSQMLPLQQQTRARMISPEPAAGDISRGRDVNEWQAKIDVAIPPKGQDGTGLCSPDGYLDFDLGGGYIGNEQQPQELT</sequence>
<name>A0AAE0K091_9PEZI</name>
<comment type="caution">
    <text evidence="2">The sequence shown here is derived from an EMBL/GenBank/DDBJ whole genome shotgun (WGS) entry which is preliminary data.</text>
</comment>
<keyword evidence="1" id="KW-0175">Coiled coil</keyword>
<dbReference type="AlphaFoldDB" id="A0AAE0K091"/>
<proteinExistence type="predicted"/>
<keyword evidence="3" id="KW-1185">Reference proteome</keyword>
<dbReference type="EMBL" id="JAULSW010000011">
    <property type="protein sequence ID" value="KAK3367643.1"/>
    <property type="molecule type" value="Genomic_DNA"/>
</dbReference>
<gene>
    <name evidence="2" type="ORF">B0H63DRAFT_455723</name>
</gene>
<accession>A0AAE0K091</accession>
<reference evidence="2" key="1">
    <citation type="journal article" date="2023" name="Mol. Phylogenet. Evol.">
        <title>Genome-scale phylogeny and comparative genomics of the fungal order Sordariales.</title>
        <authorList>
            <person name="Hensen N."/>
            <person name="Bonometti L."/>
            <person name="Westerberg I."/>
            <person name="Brannstrom I.O."/>
            <person name="Guillou S."/>
            <person name="Cros-Aarteil S."/>
            <person name="Calhoun S."/>
            <person name="Haridas S."/>
            <person name="Kuo A."/>
            <person name="Mondo S."/>
            <person name="Pangilinan J."/>
            <person name="Riley R."/>
            <person name="LaButti K."/>
            <person name="Andreopoulos B."/>
            <person name="Lipzen A."/>
            <person name="Chen C."/>
            <person name="Yan M."/>
            <person name="Daum C."/>
            <person name="Ng V."/>
            <person name="Clum A."/>
            <person name="Steindorff A."/>
            <person name="Ohm R.A."/>
            <person name="Martin F."/>
            <person name="Silar P."/>
            <person name="Natvig D.O."/>
            <person name="Lalanne C."/>
            <person name="Gautier V."/>
            <person name="Ament-Velasquez S.L."/>
            <person name="Kruys A."/>
            <person name="Hutchinson M.I."/>
            <person name="Powell A.J."/>
            <person name="Barry K."/>
            <person name="Miller A.N."/>
            <person name="Grigoriev I.V."/>
            <person name="Debuchy R."/>
            <person name="Gladieux P."/>
            <person name="Hiltunen Thoren M."/>
            <person name="Johannesson H."/>
        </authorList>
    </citation>
    <scope>NUCLEOTIDE SEQUENCE</scope>
    <source>
        <strain evidence="2">CBS 232.78</strain>
    </source>
</reference>
<evidence type="ECO:0000256" key="1">
    <source>
        <dbReference type="SAM" id="Coils"/>
    </source>
</evidence>
<organism evidence="2 3">
    <name type="scientific">Podospora didyma</name>
    <dbReference type="NCBI Taxonomy" id="330526"/>
    <lineage>
        <taxon>Eukaryota</taxon>
        <taxon>Fungi</taxon>
        <taxon>Dikarya</taxon>
        <taxon>Ascomycota</taxon>
        <taxon>Pezizomycotina</taxon>
        <taxon>Sordariomycetes</taxon>
        <taxon>Sordariomycetidae</taxon>
        <taxon>Sordariales</taxon>
        <taxon>Podosporaceae</taxon>
        <taxon>Podospora</taxon>
    </lineage>
</organism>